<evidence type="ECO:0000259" key="10">
    <source>
        <dbReference type="PROSITE" id="PS50893"/>
    </source>
</evidence>
<dbReference type="PROSITE" id="PS50893">
    <property type="entry name" value="ABC_TRANSPORTER_2"/>
    <property type="match status" value="2"/>
</dbReference>
<dbReference type="CDD" id="cd18580">
    <property type="entry name" value="ABC_6TM_ABCC_D2"/>
    <property type="match status" value="1"/>
</dbReference>
<dbReference type="PROSITE" id="PS50929">
    <property type="entry name" value="ABC_TM1F"/>
    <property type="match status" value="1"/>
</dbReference>
<dbReference type="InterPro" id="IPR017871">
    <property type="entry name" value="ABC_transporter-like_CS"/>
</dbReference>
<dbReference type="PROSITE" id="PS00211">
    <property type="entry name" value="ABC_TRANSPORTER_1"/>
    <property type="match status" value="2"/>
</dbReference>
<dbReference type="InterPro" id="IPR003593">
    <property type="entry name" value="AAA+_ATPase"/>
</dbReference>
<accession>A0A151GPG3</accession>
<feature type="transmembrane region" description="Helical" evidence="9">
    <location>
        <begin position="625"/>
        <end position="649"/>
    </location>
</feature>
<dbReference type="InParanoid" id="A0A151GPG3"/>
<evidence type="ECO:0000256" key="9">
    <source>
        <dbReference type="SAM" id="Phobius"/>
    </source>
</evidence>
<organism evidence="12 13">
    <name type="scientific">Drechmeria coniospora</name>
    <name type="common">Nematophagous fungus</name>
    <name type="synonym">Meria coniospora</name>
    <dbReference type="NCBI Taxonomy" id="98403"/>
    <lineage>
        <taxon>Eukaryota</taxon>
        <taxon>Fungi</taxon>
        <taxon>Dikarya</taxon>
        <taxon>Ascomycota</taxon>
        <taxon>Pezizomycotina</taxon>
        <taxon>Sordariomycetes</taxon>
        <taxon>Hypocreomycetidae</taxon>
        <taxon>Hypocreales</taxon>
        <taxon>Ophiocordycipitaceae</taxon>
        <taxon>Drechmeria</taxon>
    </lineage>
</organism>
<dbReference type="PANTHER" id="PTHR24223">
    <property type="entry name" value="ATP-BINDING CASSETTE SUB-FAMILY C"/>
    <property type="match status" value="1"/>
</dbReference>
<dbReference type="STRING" id="98403.A0A151GPG3"/>
<evidence type="ECO:0000256" key="7">
    <source>
        <dbReference type="ARBA" id="ARBA00022989"/>
    </source>
</evidence>
<dbReference type="GO" id="GO:0016887">
    <property type="term" value="F:ATP hydrolysis activity"/>
    <property type="evidence" value="ECO:0007669"/>
    <property type="project" value="InterPro"/>
</dbReference>
<evidence type="ECO:0000313" key="13">
    <source>
        <dbReference type="Proteomes" id="UP000076580"/>
    </source>
</evidence>
<dbReference type="Pfam" id="PF00664">
    <property type="entry name" value="ABC_membrane"/>
    <property type="match status" value="1"/>
</dbReference>
<keyword evidence="6" id="KW-0067">ATP-binding</keyword>
<feature type="transmembrane region" description="Helical" evidence="9">
    <location>
        <begin position="532"/>
        <end position="557"/>
    </location>
</feature>
<dbReference type="Proteomes" id="UP000076580">
    <property type="component" value="Chromosome 01"/>
</dbReference>
<gene>
    <name evidence="12" type="ORF">DCS_00078</name>
</gene>
<dbReference type="InterPro" id="IPR011527">
    <property type="entry name" value="ABC1_TM_dom"/>
</dbReference>
<feature type="domain" description="ABC transporter" evidence="10">
    <location>
        <begin position="209"/>
        <end position="447"/>
    </location>
</feature>
<evidence type="ECO:0000313" key="12">
    <source>
        <dbReference type="EMBL" id="KYK58951.1"/>
    </source>
</evidence>
<comment type="subcellular location">
    <subcellularLocation>
        <location evidence="1">Cell membrane</location>
        <topology evidence="1">Multi-pass membrane protein</topology>
    </subcellularLocation>
</comment>
<evidence type="ECO:0000256" key="2">
    <source>
        <dbReference type="ARBA" id="ARBA00022448"/>
    </source>
</evidence>
<dbReference type="SMART" id="SM00382">
    <property type="entry name" value="AAA"/>
    <property type="match status" value="2"/>
</dbReference>
<dbReference type="RefSeq" id="XP_040658303.1">
    <property type="nucleotide sequence ID" value="XM_040797420.1"/>
</dbReference>
<sequence>MKSPSIAYDNGEATTLMGIDAEILDSVTEMMHETWAQVIEVLVGIGLLARQVGWIWPLPLILIYSLPKGLEQRNTRSFSGNKLCARRIQELRKLELYAASKLGWIMVYYNASANALGIFSPAITLVIYAVLASTRGDALNTETAFTTMAILSMVTHPANMIMTIVPRAMAAFAAFERIQSFLLRRYSQASRGSLPPIASQTFSGVPGHAERPSIAIQIHELDIGKQQSILEKISIQVAAGCFTIVSGPTGSGKSTLLRAVLGEVTPSNGSVSVATRQIAYCSQKPWLPNGTIRDAIYGPTNGVGGIDRDAELWFQEVVDACCLTHDINSLRNGDQTQIGSRGLNLSGGQRQRVALARALFARRRIILLDDTFSGLDVDTEQTVFKNLLGSAGLLRRSKATVVLVSNSSQYFQSADHVVVLGNRRVIDQGKWQNIKVRASSIAKFASSVKVDKNVILSGNFDKLAAQLRARDETQQDLSRKNGDPALYGYYLGFIDGMNIFLFLATTMSYGFFIVIPQYWLQLWTESGAASTSFYVGGFLFLSTMSWAMTSAQMWSVLIRLAPQSGSRLHQRLLQIVASAPLSYFSETDNGSILNRFGQDVQLIDKQLPAAVQNVVPQIFKLLMQVILLGMAEKWLIVPFSICMVVVYLVEGLETIRSFGWTEAVIRKSVQSISNSQRPEFVSLCLQRWLSIVLDSMASAVATSVVAMAVALRAHVSGAQVGIALNIMLVANTTLLKLVENWTTLETSIGAVARSQTLEKTTPVEGGRPRDFKLAADWPSRGHIEFKNVTASYEVGLVALQNIRLTVAAGQKLVVIGRTGSGKSTLVLTLLRLLELQSGISQDPLLFLNESLRFNLDPDSSVSEDVLIRALAQTGLQSHFFHGGSNSTDELAATIKTPDVGEHPVLDQKLSLLQELSVGQSQLFALSRALVKAALLRHLGLKPVVVLDEVTSSLDTATESAIYTIIDDEFTKRGHTVIIVAHRLGVLEKHIKVGRDAVALLADGRLREVVRFSTSTTSQHWTRM</sequence>
<proteinExistence type="predicted"/>
<dbReference type="Gene3D" id="1.20.1560.10">
    <property type="entry name" value="ABC transporter type 1, transmembrane domain"/>
    <property type="match status" value="3"/>
</dbReference>
<protein>
    <submittedName>
        <fullName evidence="12">ABC transporter</fullName>
    </submittedName>
</protein>
<dbReference type="AlphaFoldDB" id="A0A151GPG3"/>
<dbReference type="InterPro" id="IPR003439">
    <property type="entry name" value="ABC_transporter-like_ATP-bd"/>
</dbReference>
<evidence type="ECO:0000256" key="4">
    <source>
        <dbReference type="ARBA" id="ARBA00022692"/>
    </source>
</evidence>
<dbReference type="InterPro" id="IPR044726">
    <property type="entry name" value="ABCC_6TM_D2"/>
</dbReference>
<feature type="domain" description="ABC transmembrane type-1" evidence="11">
    <location>
        <begin position="499"/>
        <end position="746"/>
    </location>
</feature>
<reference evidence="12 13" key="1">
    <citation type="journal article" date="2016" name="Sci. Rep.">
        <title>Insights into Adaptations to a Near-Obligate Nematode Endoparasitic Lifestyle from the Finished Genome of Drechmeria coniospora.</title>
        <authorList>
            <person name="Zhang L."/>
            <person name="Zhou Z."/>
            <person name="Guo Q."/>
            <person name="Fokkens L."/>
            <person name="Miskei M."/>
            <person name="Pocsi I."/>
            <person name="Zhang W."/>
            <person name="Chen M."/>
            <person name="Wang L."/>
            <person name="Sun Y."/>
            <person name="Donzelli B.G."/>
            <person name="Gibson D.M."/>
            <person name="Nelson D.R."/>
            <person name="Luo J.G."/>
            <person name="Rep M."/>
            <person name="Liu H."/>
            <person name="Yang S."/>
            <person name="Wang J."/>
            <person name="Krasnoff S.B."/>
            <person name="Xu Y."/>
            <person name="Molnar I."/>
            <person name="Lin M."/>
        </authorList>
    </citation>
    <scope>NUCLEOTIDE SEQUENCE [LARGE SCALE GENOMIC DNA]</scope>
    <source>
        <strain evidence="12 13">ARSEF 6962</strain>
    </source>
</reference>
<name>A0A151GPG3_DRECN</name>
<evidence type="ECO:0000256" key="3">
    <source>
        <dbReference type="ARBA" id="ARBA00022475"/>
    </source>
</evidence>
<dbReference type="EMBL" id="LAYC01000001">
    <property type="protein sequence ID" value="KYK58951.1"/>
    <property type="molecule type" value="Genomic_DNA"/>
</dbReference>
<dbReference type="GO" id="GO:0005524">
    <property type="term" value="F:ATP binding"/>
    <property type="evidence" value="ECO:0007669"/>
    <property type="project" value="UniProtKB-KW"/>
</dbReference>
<keyword evidence="3" id="KW-1003">Cell membrane</keyword>
<evidence type="ECO:0000256" key="8">
    <source>
        <dbReference type="ARBA" id="ARBA00023136"/>
    </source>
</evidence>
<dbReference type="InterPro" id="IPR036640">
    <property type="entry name" value="ABC1_TM_sf"/>
</dbReference>
<dbReference type="GO" id="GO:0005886">
    <property type="term" value="C:plasma membrane"/>
    <property type="evidence" value="ECO:0007669"/>
    <property type="project" value="UniProtKB-SubCell"/>
</dbReference>
<evidence type="ECO:0000256" key="1">
    <source>
        <dbReference type="ARBA" id="ARBA00004651"/>
    </source>
</evidence>
<evidence type="ECO:0000256" key="6">
    <source>
        <dbReference type="ARBA" id="ARBA00022840"/>
    </source>
</evidence>
<dbReference type="GO" id="GO:0140359">
    <property type="term" value="F:ABC-type transporter activity"/>
    <property type="evidence" value="ECO:0007669"/>
    <property type="project" value="InterPro"/>
</dbReference>
<keyword evidence="13" id="KW-1185">Reference proteome</keyword>
<keyword evidence="4 9" id="KW-0812">Transmembrane</keyword>
<keyword evidence="7 9" id="KW-1133">Transmembrane helix</keyword>
<keyword evidence="5" id="KW-0547">Nucleotide-binding</keyword>
<dbReference type="PANTHER" id="PTHR24223:SF345">
    <property type="entry name" value="ABC MULTIDRUG TRANSPORTER (EUROFUNG)"/>
    <property type="match status" value="1"/>
</dbReference>
<feature type="domain" description="ABC transporter" evidence="10">
    <location>
        <begin position="783"/>
        <end position="1021"/>
    </location>
</feature>
<dbReference type="GeneID" id="63712721"/>
<keyword evidence="2" id="KW-0813">Transport</keyword>
<dbReference type="SUPFAM" id="SSF90123">
    <property type="entry name" value="ABC transporter transmembrane region"/>
    <property type="match status" value="2"/>
</dbReference>
<dbReference type="Gene3D" id="3.40.50.300">
    <property type="entry name" value="P-loop containing nucleotide triphosphate hydrolases"/>
    <property type="match status" value="2"/>
</dbReference>
<feature type="transmembrane region" description="Helical" evidence="9">
    <location>
        <begin position="107"/>
        <end position="130"/>
    </location>
</feature>
<feature type="transmembrane region" description="Helical" evidence="9">
    <location>
        <begin position="150"/>
        <end position="175"/>
    </location>
</feature>
<feature type="transmembrane region" description="Helical" evidence="9">
    <location>
        <begin position="499"/>
        <end position="520"/>
    </location>
</feature>
<dbReference type="SUPFAM" id="SSF52540">
    <property type="entry name" value="P-loop containing nucleoside triphosphate hydrolases"/>
    <property type="match status" value="2"/>
</dbReference>
<comment type="caution">
    <text evidence="12">The sequence shown here is derived from an EMBL/GenBank/DDBJ whole genome shotgun (WGS) entry which is preliminary data.</text>
</comment>
<dbReference type="InterPro" id="IPR027417">
    <property type="entry name" value="P-loop_NTPase"/>
</dbReference>
<keyword evidence="8 9" id="KW-0472">Membrane</keyword>
<evidence type="ECO:0000256" key="5">
    <source>
        <dbReference type="ARBA" id="ARBA00022741"/>
    </source>
</evidence>
<dbReference type="InterPro" id="IPR050173">
    <property type="entry name" value="ABC_transporter_C-like"/>
</dbReference>
<evidence type="ECO:0000259" key="11">
    <source>
        <dbReference type="PROSITE" id="PS50929"/>
    </source>
</evidence>
<dbReference type="Pfam" id="PF00005">
    <property type="entry name" value="ABC_tran"/>
    <property type="match status" value="2"/>
</dbReference>